<dbReference type="Pfam" id="PF02469">
    <property type="entry name" value="Fasciclin"/>
    <property type="match status" value="2"/>
</dbReference>
<dbReference type="HOGENOM" id="CLU_031281_2_3_1"/>
<dbReference type="InterPro" id="IPR000782">
    <property type="entry name" value="FAS1_domain"/>
</dbReference>
<dbReference type="PANTHER" id="PTHR10900:SF77">
    <property type="entry name" value="FI19380P1"/>
    <property type="match status" value="1"/>
</dbReference>
<name>E4UNJ3_ARTGP</name>
<feature type="chain" id="PRO_5003187898" description="FAS1 domain-containing protein" evidence="2">
    <location>
        <begin position="18"/>
        <end position="423"/>
    </location>
</feature>
<dbReference type="Gene3D" id="2.30.180.10">
    <property type="entry name" value="FAS1 domain"/>
    <property type="match status" value="2"/>
</dbReference>
<feature type="compositionally biased region" description="Gly residues" evidence="1">
    <location>
        <begin position="348"/>
        <end position="358"/>
    </location>
</feature>
<reference evidence="5" key="1">
    <citation type="journal article" date="2012" name="MBio">
        <title>Comparative genome analysis of Trichophyton rubrum and related dermatophytes reveals candidate genes involved in infection.</title>
        <authorList>
            <person name="Martinez D.A."/>
            <person name="Oliver B.G."/>
            <person name="Graeser Y."/>
            <person name="Goldberg J.M."/>
            <person name="Li W."/>
            <person name="Martinez-Rossi N.M."/>
            <person name="Monod M."/>
            <person name="Shelest E."/>
            <person name="Barton R.C."/>
            <person name="Birch E."/>
            <person name="Brakhage A.A."/>
            <person name="Chen Z."/>
            <person name="Gurr S.J."/>
            <person name="Heiman D."/>
            <person name="Heitman J."/>
            <person name="Kosti I."/>
            <person name="Rossi A."/>
            <person name="Saif S."/>
            <person name="Samalova M."/>
            <person name="Saunders C.W."/>
            <person name="Shea T."/>
            <person name="Summerbell R.C."/>
            <person name="Xu J."/>
            <person name="Young S."/>
            <person name="Zeng Q."/>
            <person name="Birren B.W."/>
            <person name="Cuomo C.A."/>
            <person name="White T.C."/>
        </authorList>
    </citation>
    <scope>NUCLEOTIDE SEQUENCE [LARGE SCALE GENOMIC DNA]</scope>
    <source>
        <strain evidence="5">ATCC MYA-4604 / CBS 118893</strain>
    </source>
</reference>
<dbReference type="OMA" id="RGIFSYQ"/>
<accession>E4UNJ3</accession>
<feature type="compositionally biased region" description="Low complexity" evidence="1">
    <location>
        <begin position="359"/>
        <end position="374"/>
    </location>
</feature>
<gene>
    <name evidence="4" type="ORF">MGYG_02614</name>
</gene>
<protein>
    <recommendedName>
        <fullName evidence="3">FAS1 domain-containing protein</fullName>
    </recommendedName>
</protein>
<dbReference type="InParanoid" id="E4UNJ3"/>
<feature type="compositionally biased region" description="Gly residues" evidence="1">
    <location>
        <begin position="375"/>
        <end position="389"/>
    </location>
</feature>
<dbReference type="InterPro" id="IPR036378">
    <property type="entry name" value="FAS1_dom_sf"/>
</dbReference>
<keyword evidence="5" id="KW-1185">Reference proteome</keyword>
<dbReference type="PROSITE" id="PS50213">
    <property type="entry name" value="FAS1"/>
    <property type="match status" value="2"/>
</dbReference>
<evidence type="ECO:0000256" key="1">
    <source>
        <dbReference type="SAM" id="MobiDB-lite"/>
    </source>
</evidence>
<evidence type="ECO:0000259" key="3">
    <source>
        <dbReference type="PROSITE" id="PS50213"/>
    </source>
</evidence>
<evidence type="ECO:0000313" key="4">
    <source>
        <dbReference type="EMBL" id="EFQ99601.1"/>
    </source>
</evidence>
<evidence type="ECO:0000313" key="5">
    <source>
        <dbReference type="Proteomes" id="UP000002669"/>
    </source>
</evidence>
<dbReference type="GO" id="GO:0016236">
    <property type="term" value="P:macroautophagy"/>
    <property type="evidence" value="ECO:0007669"/>
    <property type="project" value="TreeGrafter"/>
</dbReference>
<dbReference type="GO" id="GO:0000329">
    <property type="term" value="C:fungal-type vacuole membrane"/>
    <property type="evidence" value="ECO:0007669"/>
    <property type="project" value="TreeGrafter"/>
</dbReference>
<dbReference type="SUPFAM" id="SSF82153">
    <property type="entry name" value="FAS1 domain"/>
    <property type="match status" value="2"/>
</dbReference>
<sequence>MLLHYILVALWATVAYARTFSEDISNMPELSEMSSYLNQTPEAKDALDNQKNVTLLALENSAFRDFVGQGQENGNESSSNSSLIRGIFSYQLVKGLHNSEQITTTPQFSPTELNDEGFTNVSSGQVVQLVEKDGKDYAISGLNDNSTIIKPGVDVESGVIHVIDRPLTLPQSVTDTLQAANLTSFQGAVQRGNAVSNANDAKDITVFAPRNLGFQRIGSAFENISTENLGRIANYHIVRGKVLYSPDLNDGDYPTYADKDLHISMVDGRAYVNSARVESTNLLVNNGVIHVISDVLNPNNDTAKPVPDADPPPPAFENENSTSTDPLTDGIPSPTSVIPLPGVTNISEGGGGGGGGGESSTSPSPTATVTETETSGGGGGGGGVGGGPGPTATTTPQPGAAATAPAKAGLAAAVGLGVVLINA</sequence>
<dbReference type="RefSeq" id="XP_003175084.1">
    <property type="nucleotide sequence ID" value="XM_003175036.1"/>
</dbReference>
<dbReference type="AlphaFoldDB" id="E4UNJ3"/>
<feature type="domain" description="FAS1" evidence="3">
    <location>
        <begin position="169"/>
        <end position="296"/>
    </location>
</feature>
<feature type="signal peptide" evidence="2">
    <location>
        <begin position="1"/>
        <end position="17"/>
    </location>
</feature>
<dbReference type="eggNOG" id="KOG1437">
    <property type="taxonomic scope" value="Eukaryota"/>
</dbReference>
<organism evidence="5">
    <name type="scientific">Arthroderma gypseum (strain ATCC MYA-4604 / CBS 118893)</name>
    <name type="common">Microsporum gypseum</name>
    <dbReference type="NCBI Taxonomy" id="535722"/>
    <lineage>
        <taxon>Eukaryota</taxon>
        <taxon>Fungi</taxon>
        <taxon>Dikarya</taxon>
        <taxon>Ascomycota</taxon>
        <taxon>Pezizomycotina</taxon>
        <taxon>Eurotiomycetes</taxon>
        <taxon>Eurotiomycetidae</taxon>
        <taxon>Onygenales</taxon>
        <taxon>Arthrodermataceae</taxon>
        <taxon>Nannizzia</taxon>
    </lineage>
</organism>
<dbReference type="GeneID" id="10030390"/>
<dbReference type="SMART" id="SM00554">
    <property type="entry name" value="FAS1"/>
    <property type="match status" value="2"/>
</dbReference>
<feature type="compositionally biased region" description="Low complexity" evidence="1">
    <location>
        <begin position="390"/>
        <end position="406"/>
    </location>
</feature>
<dbReference type="STRING" id="535722.E4UNJ3"/>
<feature type="domain" description="FAS1" evidence="3">
    <location>
        <begin position="17"/>
        <end position="167"/>
    </location>
</feature>
<dbReference type="OrthoDB" id="286301at2759"/>
<dbReference type="InterPro" id="IPR050904">
    <property type="entry name" value="Adhesion/Biosynth-related"/>
</dbReference>
<keyword evidence="2" id="KW-0732">Signal</keyword>
<proteinExistence type="predicted"/>
<dbReference type="EMBL" id="DS989823">
    <property type="protein sequence ID" value="EFQ99601.1"/>
    <property type="molecule type" value="Genomic_DNA"/>
</dbReference>
<dbReference type="Proteomes" id="UP000002669">
    <property type="component" value="Unassembled WGS sequence"/>
</dbReference>
<evidence type="ECO:0000256" key="2">
    <source>
        <dbReference type="SAM" id="SignalP"/>
    </source>
</evidence>
<dbReference type="PANTHER" id="PTHR10900">
    <property type="entry name" value="PERIOSTIN-RELATED"/>
    <property type="match status" value="1"/>
</dbReference>
<feature type="region of interest" description="Disordered" evidence="1">
    <location>
        <begin position="297"/>
        <end position="406"/>
    </location>
</feature>
<dbReference type="VEuPathDB" id="FungiDB:MGYG_02614"/>